<comment type="caution">
    <text evidence="1">The sequence shown here is derived from an EMBL/GenBank/DDBJ whole genome shotgun (WGS) entry which is preliminary data.</text>
</comment>
<dbReference type="GO" id="GO:0005125">
    <property type="term" value="F:cytokine activity"/>
    <property type="evidence" value="ECO:0007669"/>
    <property type="project" value="TreeGrafter"/>
</dbReference>
<organism evidence="1 2">
    <name type="scientific">Solea senegalensis</name>
    <name type="common">Senegalese sole</name>
    <dbReference type="NCBI Taxonomy" id="28829"/>
    <lineage>
        <taxon>Eukaryota</taxon>
        <taxon>Metazoa</taxon>
        <taxon>Chordata</taxon>
        <taxon>Craniata</taxon>
        <taxon>Vertebrata</taxon>
        <taxon>Euteleostomi</taxon>
        <taxon>Actinopterygii</taxon>
        <taxon>Neopterygii</taxon>
        <taxon>Teleostei</taxon>
        <taxon>Neoteleostei</taxon>
        <taxon>Acanthomorphata</taxon>
        <taxon>Carangaria</taxon>
        <taxon>Pleuronectiformes</taxon>
        <taxon>Pleuronectoidei</taxon>
        <taxon>Soleidae</taxon>
        <taxon>Solea</taxon>
    </lineage>
</organism>
<accession>A0AAV6PDH7</accession>
<dbReference type="GO" id="GO:0005737">
    <property type="term" value="C:cytoplasm"/>
    <property type="evidence" value="ECO:0007669"/>
    <property type="project" value="TreeGrafter"/>
</dbReference>
<dbReference type="InterPro" id="IPR020438">
    <property type="entry name" value="IL-11"/>
</dbReference>
<reference evidence="1 2" key="1">
    <citation type="journal article" date="2021" name="Sci. Rep.">
        <title>Chromosome anchoring in Senegalese sole (Solea senegalensis) reveals sex-associated markers and genome rearrangements in flatfish.</title>
        <authorList>
            <person name="Guerrero-Cozar I."/>
            <person name="Gomez-Garrido J."/>
            <person name="Berbel C."/>
            <person name="Martinez-Blanch J.F."/>
            <person name="Alioto T."/>
            <person name="Claros M.G."/>
            <person name="Gagnaire P.A."/>
            <person name="Manchado M."/>
        </authorList>
    </citation>
    <scope>NUCLEOTIDE SEQUENCE [LARGE SCALE GENOMIC DNA]</scope>
    <source>
        <strain evidence="1">Sse05_10M</strain>
    </source>
</reference>
<dbReference type="GO" id="GO:0008083">
    <property type="term" value="F:growth factor activity"/>
    <property type="evidence" value="ECO:0007669"/>
    <property type="project" value="TreeGrafter"/>
</dbReference>
<dbReference type="PANTHER" id="PTHR16922:SF0">
    <property type="entry name" value="INTERLEUKIN-11"/>
    <property type="match status" value="1"/>
</dbReference>
<dbReference type="Pfam" id="PF07400">
    <property type="entry name" value="IL11"/>
    <property type="match status" value="1"/>
</dbReference>
<proteinExistence type="predicted"/>
<dbReference type="AlphaFoldDB" id="A0AAV6PDH7"/>
<keyword evidence="2" id="KW-1185">Reference proteome</keyword>
<dbReference type="GO" id="GO:0008284">
    <property type="term" value="P:positive regulation of cell population proliferation"/>
    <property type="evidence" value="ECO:0007669"/>
    <property type="project" value="TreeGrafter"/>
</dbReference>
<gene>
    <name evidence="1" type="ORF">JOB18_030888</name>
</gene>
<dbReference type="GO" id="GO:0043410">
    <property type="term" value="P:positive regulation of MAPK cascade"/>
    <property type="evidence" value="ECO:0007669"/>
    <property type="project" value="TreeGrafter"/>
</dbReference>
<sequence>MIPQVDRIMMLSKNLHGLSDDELLNLAAVDNRLDDLPHIQQTAAHFTSRKVNESLSQLHVYTQSFKLHIDWLITAQFNFSLPTQPAEGASAHLLQLSTLIHTSLHQMHETSTQAPPPSLPVAASTFDVLQFSVEISERLHVFCNWSRRLLRHLQKLSRCPRR</sequence>
<dbReference type="EMBL" id="JAGKHQ010001707">
    <property type="protein sequence ID" value="KAG7453928.1"/>
    <property type="molecule type" value="Genomic_DNA"/>
</dbReference>
<evidence type="ECO:0000313" key="1">
    <source>
        <dbReference type="EMBL" id="KAG7453928.1"/>
    </source>
</evidence>
<dbReference type="Proteomes" id="UP000693946">
    <property type="component" value="Unassembled WGS sequence"/>
</dbReference>
<name>A0AAV6PDH7_SOLSE</name>
<protein>
    <submittedName>
        <fullName evidence="1">Interleukin-11b</fullName>
    </submittedName>
</protein>
<evidence type="ECO:0000313" key="2">
    <source>
        <dbReference type="Proteomes" id="UP000693946"/>
    </source>
</evidence>
<dbReference type="PANTHER" id="PTHR16922">
    <property type="entry name" value="INTERLEUKIN 11"/>
    <property type="match status" value="1"/>
</dbReference>